<accession>A0ABQ4E7H4</accession>
<gene>
    <name evidence="2" type="ORF">Pen02_55400</name>
</gene>
<name>A0ABQ4E7H4_9ACTN</name>
<organism evidence="2 3">
    <name type="scientific">Plantactinospora endophytica</name>
    <dbReference type="NCBI Taxonomy" id="673535"/>
    <lineage>
        <taxon>Bacteria</taxon>
        <taxon>Bacillati</taxon>
        <taxon>Actinomycetota</taxon>
        <taxon>Actinomycetes</taxon>
        <taxon>Micromonosporales</taxon>
        <taxon>Micromonosporaceae</taxon>
        <taxon>Plantactinospora</taxon>
    </lineage>
</organism>
<sequence length="111" mass="10742">MGSCGSAGALGDRPPGIVGGAPRPGIVSGARPVRGAAPILTVAVAGRRWVSAAGTWGGSRLRSGGYLGRRVSEVRQQFGDGGGPAPHAGSGSSTPPGQTACREAGVALVSP</sequence>
<evidence type="ECO:0000256" key="1">
    <source>
        <dbReference type="SAM" id="MobiDB-lite"/>
    </source>
</evidence>
<proteinExistence type="predicted"/>
<comment type="caution">
    <text evidence="2">The sequence shown here is derived from an EMBL/GenBank/DDBJ whole genome shotgun (WGS) entry which is preliminary data.</text>
</comment>
<reference evidence="2 3" key="1">
    <citation type="submission" date="2021-01" db="EMBL/GenBank/DDBJ databases">
        <title>Whole genome shotgun sequence of Plantactinospora endophytica NBRC 110450.</title>
        <authorList>
            <person name="Komaki H."/>
            <person name="Tamura T."/>
        </authorList>
    </citation>
    <scope>NUCLEOTIDE SEQUENCE [LARGE SCALE GENOMIC DNA]</scope>
    <source>
        <strain evidence="2 3">NBRC 110450</strain>
    </source>
</reference>
<protein>
    <submittedName>
        <fullName evidence="2">Uncharacterized protein</fullName>
    </submittedName>
</protein>
<dbReference type="Proteomes" id="UP000646749">
    <property type="component" value="Unassembled WGS sequence"/>
</dbReference>
<evidence type="ECO:0000313" key="3">
    <source>
        <dbReference type="Proteomes" id="UP000646749"/>
    </source>
</evidence>
<dbReference type="EMBL" id="BONW01000028">
    <property type="protein sequence ID" value="GIG90604.1"/>
    <property type="molecule type" value="Genomic_DNA"/>
</dbReference>
<evidence type="ECO:0000313" key="2">
    <source>
        <dbReference type="EMBL" id="GIG90604.1"/>
    </source>
</evidence>
<feature type="compositionally biased region" description="Low complexity" evidence="1">
    <location>
        <begin position="85"/>
        <end position="97"/>
    </location>
</feature>
<feature type="region of interest" description="Disordered" evidence="1">
    <location>
        <begin position="1"/>
        <end position="25"/>
    </location>
</feature>
<keyword evidence="3" id="KW-1185">Reference proteome</keyword>
<feature type="region of interest" description="Disordered" evidence="1">
    <location>
        <begin position="76"/>
        <end position="111"/>
    </location>
</feature>